<keyword evidence="2" id="KW-1185">Reference proteome</keyword>
<protein>
    <submittedName>
        <fullName evidence="1">Uncharacterized protein</fullName>
    </submittedName>
</protein>
<dbReference type="OrthoDB" id="1106996at2759"/>
<sequence length="125" mass="14420">MLVLYGKYRQTAIKMLRNRTYFSWRIISPSLLSYVMEQDKYICRAVAIIRQLEALFRKAGLSVDLSIQEFVNLVPARYKEEDMNGGIVEIEEALEYLKSDGTVEAALRPITGTINQRLSYSEISF</sequence>
<name>A0A565CK28_9BRAS</name>
<dbReference type="AlphaFoldDB" id="A0A565CK28"/>
<evidence type="ECO:0000313" key="1">
    <source>
        <dbReference type="EMBL" id="VVB14070.1"/>
    </source>
</evidence>
<accession>A0A565CK28</accession>
<dbReference type="EMBL" id="CABITT030000008">
    <property type="protein sequence ID" value="VVB14070.1"/>
    <property type="molecule type" value="Genomic_DNA"/>
</dbReference>
<reference evidence="1" key="1">
    <citation type="submission" date="2019-07" db="EMBL/GenBank/DDBJ databases">
        <authorList>
            <person name="Dittberner H."/>
        </authorList>
    </citation>
    <scope>NUCLEOTIDE SEQUENCE [LARGE SCALE GENOMIC DNA]</scope>
</reference>
<proteinExistence type="predicted"/>
<organism evidence="1 2">
    <name type="scientific">Arabis nemorensis</name>
    <dbReference type="NCBI Taxonomy" id="586526"/>
    <lineage>
        <taxon>Eukaryota</taxon>
        <taxon>Viridiplantae</taxon>
        <taxon>Streptophyta</taxon>
        <taxon>Embryophyta</taxon>
        <taxon>Tracheophyta</taxon>
        <taxon>Spermatophyta</taxon>
        <taxon>Magnoliopsida</taxon>
        <taxon>eudicotyledons</taxon>
        <taxon>Gunneridae</taxon>
        <taxon>Pentapetalae</taxon>
        <taxon>rosids</taxon>
        <taxon>malvids</taxon>
        <taxon>Brassicales</taxon>
        <taxon>Brassicaceae</taxon>
        <taxon>Arabideae</taxon>
        <taxon>Arabis</taxon>
    </lineage>
</organism>
<comment type="caution">
    <text evidence="1">The sequence shown here is derived from an EMBL/GenBank/DDBJ whole genome shotgun (WGS) entry which is preliminary data.</text>
</comment>
<gene>
    <name evidence="1" type="ORF">ANE_LOCUS24514</name>
</gene>
<evidence type="ECO:0000313" key="2">
    <source>
        <dbReference type="Proteomes" id="UP000489600"/>
    </source>
</evidence>
<dbReference type="Proteomes" id="UP000489600">
    <property type="component" value="Unassembled WGS sequence"/>
</dbReference>